<organism evidence="1 3">
    <name type="scientific">Burkholderia ubonensis</name>
    <dbReference type="NCBI Taxonomy" id="101571"/>
    <lineage>
        <taxon>Bacteria</taxon>
        <taxon>Pseudomonadati</taxon>
        <taxon>Pseudomonadota</taxon>
        <taxon>Betaproteobacteria</taxon>
        <taxon>Burkholderiales</taxon>
        <taxon>Burkholderiaceae</taxon>
        <taxon>Burkholderia</taxon>
        <taxon>Burkholderia cepacia complex</taxon>
    </lineage>
</organism>
<reference evidence="2 4" key="2">
    <citation type="submission" date="2015-11" db="EMBL/GenBank/DDBJ databases">
        <authorList>
            <person name="Sahl J."/>
            <person name="Wagner D."/>
            <person name="Keim P."/>
        </authorList>
    </citation>
    <scope>NUCLEOTIDE SEQUENCE [LARGE SCALE GENOMIC DNA]</scope>
    <source>
        <strain evidence="2 4">MSMB1157</strain>
    </source>
</reference>
<evidence type="ECO:0000313" key="3">
    <source>
        <dbReference type="Proteomes" id="UP000060630"/>
    </source>
</evidence>
<sequence>MITIGMKNVAPSAQHRTHHVYVFAVDAASVRPFIFEESIGGGHAELGGSIALRMCDLDGWPGDWRAHLRQAGCEDAIAVIETAADERQAVDAVLALRTARG</sequence>
<dbReference type="Proteomes" id="UP000070119">
    <property type="component" value="Chromosome 1"/>
</dbReference>
<dbReference type="EMBL" id="LPHD01000221">
    <property type="protein sequence ID" value="KWA69719.1"/>
    <property type="molecule type" value="Genomic_DNA"/>
</dbReference>
<proteinExistence type="predicted"/>
<accession>A0A102YU49</accession>
<evidence type="ECO:0000313" key="4">
    <source>
        <dbReference type="Proteomes" id="UP000070119"/>
    </source>
</evidence>
<comment type="caution">
    <text evidence="1">The sequence shown here is derived from an EMBL/GenBank/DDBJ whole genome shotgun (WGS) entry which is preliminary data.</text>
</comment>
<evidence type="ECO:0000313" key="1">
    <source>
        <dbReference type="EMBL" id="KWA69719.1"/>
    </source>
</evidence>
<dbReference type="EMBL" id="LNJU01000001">
    <property type="protein sequence ID" value="KWZ61025.1"/>
    <property type="molecule type" value="Genomic_DNA"/>
</dbReference>
<protein>
    <submittedName>
        <fullName evidence="1">Uncharacterized protein</fullName>
    </submittedName>
</protein>
<reference evidence="1 3" key="1">
    <citation type="submission" date="2015-11" db="EMBL/GenBank/DDBJ databases">
        <title>Expanding the genomic diversity of Burkholderia species for the development of highly accurate diagnostics.</title>
        <authorList>
            <person name="Sahl J."/>
            <person name="Keim P."/>
            <person name="Wagner D."/>
        </authorList>
    </citation>
    <scope>NUCLEOTIDE SEQUENCE [LARGE SCALE GENOMIC DNA]</scope>
    <source>
        <strain evidence="1 3">MSMB2087WGS</strain>
    </source>
</reference>
<name>A0A102YU49_9BURK</name>
<evidence type="ECO:0000313" key="2">
    <source>
        <dbReference type="EMBL" id="KWZ61025.1"/>
    </source>
</evidence>
<dbReference type="Proteomes" id="UP000060630">
    <property type="component" value="Unassembled WGS sequence"/>
</dbReference>
<dbReference type="AlphaFoldDB" id="A0A102YU49"/>
<dbReference type="RefSeq" id="WP_059483516.1">
    <property type="nucleotide sequence ID" value="NZ_LPBG01000051.1"/>
</dbReference>
<gene>
    <name evidence="2" type="ORF">WK57_10880</name>
    <name evidence="1" type="ORF">WL29_08555</name>
</gene>